<evidence type="ECO:0000256" key="11">
    <source>
        <dbReference type="SAM" id="Phobius"/>
    </source>
</evidence>
<dbReference type="InterPro" id="IPR050208">
    <property type="entry name" value="MHC_class-I_related"/>
</dbReference>
<dbReference type="FunFam" id="2.60.40.10:FF:000014">
    <property type="entry name" value="H-2 class I histocompatibility antigen, alpha chain"/>
    <property type="match status" value="1"/>
</dbReference>
<dbReference type="PROSITE" id="PS00290">
    <property type="entry name" value="IG_MHC"/>
    <property type="match status" value="1"/>
</dbReference>
<dbReference type="PRINTS" id="PR01638">
    <property type="entry name" value="MHCCLASSI"/>
</dbReference>
<name>A0A061IJA9_CRIGR</name>
<dbReference type="InterPro" id="IPR036179">
    <property type="entry name" value="Ig-like_dom_sf"/>
</dbReference>
<dbReference type="FunFam" id="3.30.500.10:FF:000001">
    <property type="entry name" value="H-2 class I histocompatibility antigen, alpha chain"/>
    <property type="match status" value="2"/>
</dbReference>
<dbReference type="Gene3D" id="3.30.500.10">
    <property type="entry name" value="MHC class I-like antigen recognition-like"/>
    <property type="match status" value="3"/>
</dbReference>
<evidence type="ECO:0000259" key="12">
    <source>
        <dbReference type="PROSITE" id="PS50835"/>
    </source>
</evidence>
<dbReference type="AlphaFoldDB" id="A0A061IJA9"/>
<dbReference type="InterPro" id="IPR013783">
    <property type="entry name" value="Ig-like_fold"/>
</dbReference>
<keyword evidence="5 11" id="KW-0812">Transmembrane</keyword>
<protein>
    <submittedName>
        <fullName evidence="13">HLA class I histocompatibility antigen</fullName>
    </submittedName>
</protein>
<dbReference type="GO" id="GO:0001916">
    <property type="term" value="P:positive regulation of T cell mediated cytotoxicity"/>
    <property type="evidence" value="ECO:0007669"/>
    <property type="project" value="TreeGrafter"/>
</dbReference>
<dbReference type="GO" id="GO:0002476">
    <property type="term" value="P:antigen processing and presentation of endogenous peptide antigen via MHC class Ib"/>
    <property type="evidence" value="ECO:0007669"/>
    <property type="project" value="TreeGrafter"/>
</dbReference>
<comment type="similarity">
    <text evidence="3 10">Belongs to the MHC class I family.</text>
</comment>
<evidence type="ECO:0000256" key="10">
    <source>
        <dbReference type="RuleBase" id="RU004439"/>
    </source>
</evidence>
<keyword evidence="7 11" id="KW-1133">Transmembrane helix</keyword>
<keyword evidence="8 11" id="KW-0472">Membrane</keyword>
<evidence type="ECO:0000256" key="6">
    <source>
        <dbReference type="ARBA" id="ARBA00022859"/>
    </source>
</evidence>
<dbReference type="PANTHER" id="PTHR16675:SF244">
    <property type="entry name" value="H-2 CLASS I HISTOCOMPATIBILITY ANTIGEN, D-37 ALPHA CHAIN"/>
    <property type="match status" value="1"/>
</dbReference>
<dbReference type="GO" id="GO:0098553">
    <property type="term" value="C:lumenal side of endoplasmic reticulum membrane"/>
    <property type="evidence" value="ECO:0007669"/>
    <property type="project" value="UniProtKB-ARBA"/>
</dbReference>
<comment type="function">
    <text evidence="1">Involved in the presentation of foreign antigens to the immune system.</text>
</comment>
<dbReference type="GO" id="GO:0009897">
    <property type="term" value="C:external side of plasma membrane"/>
    <property type="evidence" value="ECO:0007669"/>
    <property type="project" value="TreeGrafter"/>
</dbReference>
<dbReference type="SUPFAM" id="SSF48726">
    <property type="entry name" value="Immunoglobulin"/>
    <property type="match status" value="1"/>
</dbReference>
<gene>
    <name evidence="13" type="ORF">H671_1g4073</name>
</gene>
<keyword evidence="6" id="KW-0391">Immunity</keyword>
<dbReference type="InterPro" id="IPR003597">
    <property type="entry name" value="Ig_C1-set"/>
</dbReference>
<evidence type="ECO:0000256" key="3">
    <source>
        <dbReference type="ARBA" id="ARBA00006909"/>
    </source>
</evidence>
<evidence type="ECO:0000256" key="5">
    <source>
        <dbReference type="ARBA" id="ARBA00022692"/>
    </source>
</evidence>
<evidence type="ECO:0000256" key="2">
    <source>
        <dbReference type="ARBA" id="ARBA00004479"/>
    </source>
</evidence>
<dbReference type="InterPro" id="IPR003006">
    <property type="entry name" value="Ig/MHC_CS"/>
</dbReference>
<dbReference type="Pfam" id="PF07654">
    <property type="entry name" value="C1-set"/>
    <property type="match status" value="1"/>
</dbReference>
<comment type="subcellular location">
    <subcellularLocation>
        <location evidence="2">Membrane</location>
        <topology evidence="2">Single-pass type I membrane protein</topology>
    </subcellularLocation>
</comment>
<dbReference type="GO" id="GO:0002486">
    <property type="term" value="P:antigen processing and presentation of endogenous peptide antigen via MHC class I via ER pathway, TAP-independent"/>
    <property type="evidence" value="ECO:0007669"/>
    <property type="project" value="TreeGrafter"/>
</dbReference>
<dbReference type="InterPro" id="IPR011161">
    <property type="entry name" value="MHC_I-like_Ag-recog"/>
</dbReference>
<reference evidence="14" key="1">
    <citation type="journal article" date="2013" name="Nat. Biotechnol.">
        <title>Chinese hamster genome sequenced from sorted chromosomes.</title>
        <authorList>
            <person name="Brinkrolf K."/>
            <person name="Rupp O."/>
            <person name="Laux H."/>
            <person name="Kollin F."/>
            <person name="Ernst W."/>
            <person name="Linke B."/>
            <person name="Kofler R."/>
            <person name="Romand S."/>
            <person name="Hesse F."/>
            <person name="Budach W.E."/>
            <person name="Galosy S."/>
            <person name="Muller D."/>
            <person name="Noll T."/>
            <person name="Wienberg J."/>
            <person name="Jostock T."/>
            <person name="Leonard M."/>
            <person name="Grillari J."/>
            <person name="Tauch A."/>
            <person name="Goesmann A."/>
            <person name="Helk B."/>
            <person name="Mott J.E."/>
            <person name="Puhler A."/>
            <person name="Borth N."/>
        </authorList>
    </citation>
    <scope>NUCLEOTIDE SEQUENCE [LARGE SCALE GENOMIC DNA]</scope>
    <source>
        <strain evidence="14">17A/GY</strain>
    </source>
</reference>
<dbReference type="InterPro" id="IPR007110">
    <property type="entry name" value="Ig-like_dom"/>
</dbReference>
<keyword evidence="9" id="KW-0325">Glycoprotein</keyword>
<evidence type="ECO:0000256" key="7">
    <source>
        <dbReference type="ARBA" id="ARBA00022989"/>
    </source>
</evidence>
<dbReference type="GO" id="GO:0005102">
    <property type="term" value="F:signaling receptor binding"/>
    <property type="evidence" value="ECO:0007669"/>
    <property type="project" value="TreeGrafter"/>
</dbReference>
<dbReference type="Proteomes" id="UP000030759">
    <property type="component" value="Unassembled WGS sequence"/>
</dbReference>
<dbReference type="EMBL" id="KE667251">
    <property type="protein sequence ID" value="ERE87040.1"/>
    <property type="molecule type" value="Genomic_DNA"/>
</dbReference>
<dbReference type="InterPro" id="IPR001039">
    <property type="entry name" value="MHC_I_a_a1/a2"/>
</dbReference>
<dbReference type="Gene3D" id="2.60.40.10">
    <property type="entry name" value="Immunoglobulins"/>
    <property type="match status" value="1"/>
</dbReference>
<evidence type="ECO:0000256" key="8">
    <source>
        <dbReference type="ARBA" id="ARBA00023136"/>
    </source>
</evidence>
<dbReference type="InterPro" id="IPR011162">
    <property type="entry name" value="MHC_I/II-like_Ag-recog"/>
</dbReference>
<proteinExistence type="inferred from homology"/>
<evidence type="ECO:0000256" key="9">
    <source>
        <dbReference type="ARBA" id="ARBA00023180"/>
    </source>
</evidence>
<dbReference type="PROSITE" id="PS50835">
    <property type="entry name" value="IG_LIKE"/>
    <property type="match status" value="1"/>
</dbReference>
<feature type="transmembrane region" description="Helical" evidence="11">
    <location>
        <begin position="510"/>
        <end position="528"/>
    </location>
</feature>
<evidence type="ECO:0000313" key="14">
    <source>
        <dbReference type="Proteomes" id="UP000030759"/>
    </source>
</evidence>
<organism evidence="13 14">
    <name type="scientific">Cricetulus griseus</name>
    <name type="common">Chinese hamster</name>
    <name type="synonym">Cricetulus barabensis griseus</name>
    <dbReference type="NCBI Taxonomy" id="10029"/>
    <lineage>
        <taxon>Eukaryota</taxon>
        <taxon>Metazoa</taxon>
        <taxon>Chordata</taxon>
        <taxon>Craniata</taxon>
        <taxon>Vertebrata</taxon>
        <taxon>Euteleostomi</taxon>
        <taxon>Mammalia</taxon>
        <taxon>Eutheria</taxon>
        <taxon>Euarchontoglires</taxon>
        <taxon>Glires</taxon>
        <taxon>Rodentia</taxon>
        <taxon>Myomorpha</taxon>
        <taxon>Muroidea</taxon>
        <taxon>Cricetidae</taxon>
        <taxon>Cricetinae</taxon>
        <taxon>Cricetulus</taxon>
    </lineage>
</organism>
<dbReference type="PANTHER" id="PTHR16675">
    <property type="entry name" value="MHC CLASS I-RELATED"/>
    <property type="match status" value="1"/>
</dbReference>
<sequence length="641" mass="72991">MEPRARWMEQEGPEYWDRETRGAKINQQTFLENLHTLSAYYKHSHRGSEVRMPPSRQGSHSLLYFYTTVSRPGLGDPRFIFVGYVDDTQFVRFDSDAETPRVEPCVGWMEQERPEYWELQTQMAWTQAKLSGGSLMTLLRYFNQSKDDSHTLQGMRGCDVGADGRLLHGYNQLGYDGEDYLTLNEDLSSWTATLGQISQGKLGDHLKDSCVETLHKHLEKGKEVLLRSGSHSLRYFSTIVSRPGLGEPRFIYVGYVDDRQIVRYDSDAENPRMEPRAPWMEREGPGYWERETRKAKDTGKNFRSNLKTLLGYYNQSDDEPHTLQWMYGCDVGPDGRLLRGYCQEAYDGHDYISLNEDLRSWTANDLASQISKQKSENVDEAHHQRAYLQGPCIEWLLKYLELGKSTLLLSDPPKAHVTHHPGYKGDVTLRCWALGFYPAEISLTWQLDGEDLIQEMEFVETRPAGDGNFQKWAAVVVPSGEEQKYTCHVHHEGLPEPLTLRWEPPWNKKYWFLLLILILITVWVLCICKKKDAGRNSGQDSGETAVDDEVICGERQTTQRVVSPEQSICVCVTGSHGVTGGKGGYDHFVASDSCLLGTGSDSRNNKCLKLSAFSCEDDERSGEPSLPNSMLTLGFIRRVTS</sequence>
<dbReference type="SMART" id="SM00407">
    <property type="entry name" value="IGc1"/>
    <property type="match status" value="1"/>
</dbReference>
<accession>A0A061IJA9</accession>
<feature type="domain" description="Ig-like" evidence="12">
    <location>
        <begin position="413"/>
        <end position="501"/>
    </location>
</feature>
<dbReference type="GO" id="GO:0005615">
    <property type="term" value="C:extracellular space"/>
    <property type="evidence" value="ECO:0007669"/>
    <property type="project" value="TreeGrafter"/>
</dbReference>
<dbReference type="GO" id="GO:0006955">
    <property type="term" value="P:immune response"/>
    <property type="evidence" value="ECO:0007669"/>
    <property type="project" value="TreeGrafter"/>
</dbReference>
<evidence type="ECO:0000256" key="4">
    <source>
        <dbReference type="ARBA" id="ARBA00022451"/>
    </source>
</evidence>
<evidence type="ECO:0000313" key="13">
    <source>
        <dbReference type="EMBL" id="ERE87040.1"/>
    </source>
</evidence>
<evidence type="ECO:0000256" key="1">
    <source>
        <dbReference type="ARBA" id="ARBA00002297"/>
    </source>
</evidence>
<dbReference type="GO" id="GO:0030670">
    <property type="term" value="C:phagocytic vesicle membrane"/>
    <property type="evidence" value="ECO:0007669"/>
    <property type="project" value="UniProtKB-ARBA"/>
</dbReference>
<dbReference type="GO" id="GO:0042605">
    <property type="term" value="F:peptide antigen binding"/>
    <property type="evidence" value="ECO:0007669"/>
    <property type="project" value="TreeGrafter"/>
</dbReference>
<dbReference type="GO" id="GO:0042612">
    <property type="term" value="C:MHC class I protein complex"/>
    <property type="evidence" value="ECO:0007669"/>
    <property type="project" value="UniProtKB-KW"/>
</dbReference>
<dbReference type="InterPro" id="IPR037055">
    <property type="entry name" value="MHC_I-like_Ag-recog_sf"/>
</dbReference>
<keyword evidence="4" id="KW-0490">MHC I</keyword>
<dbReference type="Pfam" id="PF00129">
    <property type="entry name" value="MHC_I"/>
    <property type="match status" value="3"/>
</dbReference>
<dbReference type="CDD" id="cd07698">
    <property type="entry name" value="IgC1_MHC_I_alpha3"/>
    <property type="match status" value="1"/>
</dbReference>
<dbReference type="SUPFAM" id="SSF54452">
    <property type="entry name" value="MHC antigen-recognition domain"/>
    <property type="match status" value="3"/>
</dbReference>